<keyword evidence="4" id="KW-1185">Reference proteome</keyword>
<gene>
    <name evidence="3" type="ORF">D8Y22_03965</name>
</gene>
<accession>A0A4V3VLL1</accession>
<feature type="region of interest" description="Disordered" evidence="1">
    <location>
        <begin position="295"/>
        <end position="377"/>
    </location>
</feature>
<feature type="compositionally biased region" description="Acidic residues" evidence="1">
    <location>
        <begin position="317"/>
        <end position="377"/>
    </location>
</feature>
<feature type="region of interest" description="Disordered" evidence="1">
    <location>
        <begin position="232"/>
        <end position="281"/>
    </location>
</feature>
<evidence type="ECO:0000313" key="4">
    <source>
        <dbReference type="Proteomes" id="UP000318864"/>
    </source>
</evidence>
<dbReference type="AlphaFoldDB" id="A0A4V3VLL1"/>
<dbReference type="OrthoDB" id="187327at2157"/>
<proteinExistence type="predicted"/>
<dbReference type="Proteomes" id="UP000318864">
    <property type="component" value="Unassembled WGS sequence"/>
</dbReference>
<dbReference type="Pfam" id="PF14344">
    <property type="entry name" value="DUF4397"/>
    <property type="match status" value="2"/>
</dbReference>
<evidence type="ECO:0000313" key="3">
    <source>
        <dbReference type="EMBL" id="THE66087.1"/>
    </source>
</evidence>
<dbReference type="RefSeq" id="WP_141463425.1">
    <property type="nucleotide sequence ID" value="NZ_RBZW01000012.1"/>
</dbReference>
<dbReference type="InterPro" id="IPR006311">
    <property type="entry name" value="TAT_signal"/>
</dbReference>
<dbReference type="InterPro" id="IPR025510">
    <property type="entry name" value="DUF4397"/>
</dbReference>
<organism evidence="3 4">
    <name type="scientific">Salinadaptatus halalkaliphilus</name>
    <dbReference type="NCBI Taxonomy" id="2419781"/>
    <lineage>
        <taxon>Archaea</taxon>
        <taxon>Methanobacteriati</taxon>
        <taxon>Methanobacteriota</taxon>
        <taxon>Stenosarchaea group</taxon>
        <taxon>Halobacteria</taxon>
        <taxon>Halobacteriales</taxon>
        <taxon>Natrialbaceae</taxon>
        <taxon>Salinadaptatus</taxon>
    </lineage>
</organism>
<reference evidence="3 4" key="1">
    <citation type="submission" date="2018-10" db="EMBL/GenBank/DDBJ databases">
        <title>Natronolimnobius sp. XQ-INN 246 isolated from Inner Mongolia Autonomous Region of China.</title>
        <authorList>
            <person name="Xue Q."/>
        </authorList>
    </citation>
    <scope>NUCLEOTIDE SEQUENCE [LARGE SCALE GENOMIC DNA]</scope>
    <source>
        <strain evidence="3 4">XQ-INN 246</strain>
    </source>
</reference>
<sequence>MMISRRSTIKTLGVVGAGSTLTGTALAVNEHEDDERDPEDAPDDDVDVGAIRVAHFGPDAPAVDVYVDEDQVLADVAYSELSPYLEIEPGTYTIMITAAGDPETVVYEENVPVDANYYTAAAIGELGGDAAGYEAEDAYDEDEGDYDDYDEHEDDYDDDYDEHEDDYDDDEMLDVGTFDVLFLVDNEPENVQEDTAEIRVVHASPDAPAVDIADGETGATVFEDLEFSIPSGYTPVDPGERTLELFPADNDADGDDDAEPDEDDLIAPPDPVAAVDVDLEEGVPYTAYAIGYLDTEDLADDPDDRSFEIVLTTDGTMDADDDLEAEEDELEPEDGSEAEDDTYADDADEPERDDGDEAYDDGGDEDADGDGYDPVEA</sequence>
<evidence type="ECO:0000256" key="1">
    <source>
        <dbReference type="SAM" id="MobiDB-lite"/>
    </source>
</evidence>
<protein>
    <submittedName>
        <fullName evidence="3">DUF4397 domain-containing protein</fullName>
    </submittedName>
</protein>
<feature type="region of interest" description="Disordered" evidence="1">
    <location>
        <begin position="139"/>
        <end position="165"/>
    </location>
</feature>
<dbReference type="EMBL" id="RBZW01000012">
    <property type="protein sequence ID" value="THE66087.1"/>
    <property type="molecule type" value="Genomic_DNA"/>
</dbReference>
<name>A0A4V3VLL1_9EURY</name>
<comment type="caution">
    <text evidence="3">The sequence shown here is derived from an EMBL/GenBank/DDBJ whole genome shotgun (WGS) entry which is preliminary data.</text>
</comment>
<feature type="compositionally biased region" description="Acidic residues" evidence="1">
    <location>
        <begin position="250"/>
        <end position="265"/>
    </location>
</feature>
<dbReference type="PROSITE" id="PS51318">
    <property type="entry name" value="TAT"/>
    <property type="match status" value="1"/>
</dbReference>
<feature type="domain" description="DUF4397" evidence="2">
    <location>
        <begin position="50"/>
        <end position="126"/>
    </location>
</feature>
<feature type="domain" description="DUF4397" evidence="2">
    <location>
        <begin position="196"/>
        <end position="295"/>
    </location>
</feature>
<evidence type="ECO:0000259" key="2">
    <source>
        <dbReference type="Pfam" id="PF14344"/>
    </source>
</evidence>